<name>A0A7L5BXD0_9RHOB</name>
<dbReference type="Gene3D" id="3.30.200.20">
    <property type="entry name" value="Phosphorylase Kinase, domain 1"/>
    <property type="match status" value="1"/>
</dbReference>
<dbReference type="GO" id="GO:0005524">
    <property type="term" value="F:ATP binding"/>
    <property type="evidence" value="ECO:0007669"/>
    <property type="project" value="UniProtKB-UniRule"/>
</dbReference>
<proteinExistence type="predicted"/>
<sequence length="358" mass="39266">MTQLVPVTLAPTMQLYKYHLTSKIGQGSFGEVWLASDMALRREFAVKILRPGISVDERLREAQIGNLLSHNNLVHIHQADVVNVNGADVVVLAMDYHSNGSVETLANPAGFLPLPGVLQIARDILQGLDYLHARSFFHNDIKPGNILIGAQQQAMLSDYGITGVSTNGAPVAAPNAYLLHRAPEVRATGNVGVSSDIFQVGMTLARLLLGLNHLQAIWASVGRADYEDEINAGRLLTAKDFPSHIPASVRRVVLKAVHPDPNQRYTSSLEMRRAIEKLNFPGHWSVDATGNEFGRDRSYEYAYEVTPATSGNFDVTCFRRGIASGKTQRITKFCRKALTSKQADKAVSDFKCFVVTGR</sequence>
<evidence type="ECO:0000256" key="3">
    <source>
        <dbReference type="PROSITE-ProRule" id="PRU10141"/>
    </source>
</evidence>
<evidence type="ECO:0000313" key="6">
    <source>
        <dbReference type="Proteomes" id="UP000503336"/>
    </source>
</evidence>
<keyword evidence="5" id="KW-0723">Serine/threonine-protein kinase</keyword>
<dbReference type="AlphaFoldDB" id="A0A7L5BXD0"/>
<dbReference type="SMART" id="SM00220">
    <property type="entry name" value="S_TKc"/>
    <property type="match status" value="1"/>
</dbReference>
<feature type="binding site" evidence="3">
    <location>
        <position position="47"/>
    </location>
    <ligand>
        <name>ATP</name>
        <dbReference type="ChEBI" id="CHEBI:30616"/>
    </ligand>
</feature>
<evidence type="ECO:0000259" key="4">
    <source>
        <dbReference type="PROSITE" id="PS50011"/>
    </source>
</evidence>
<dbReference type="Pfam" id="PF00069">
    <property type="entry name" value="Pkinase"/>
    <property type="match status" value="1"/>
</dbReference>
<organism evidence="5 6">
    <name type="scientific">Pikeienuella piscinae</name>
    <dbReference type="NCBI Taxonomy" id="2748098"/>
    <lineage>
        <taxon>Bacteria</taxon>
        <taxon>Pseudomonadati</taxon>
        <taxon>Pseudomonadota</taxon>
        <taxon>Alphaproteobacteria</taxon>
        <taxon>Rhodobacterales</taxon>
        <taxon>Paracoccaceae</taxon>
        <taxon>Pikeienuella</taxon>
    </lineage>
</organism>
<dbReference type="Gene3D" id="1.10.510.10">
    <property type="entry name" value="Transferase(Phosphotransferase) domain 1"/>
    <property type="match status" value="1"/>
</dbReference>
<dbReference type="CDD" id="cd14014">
    <property type="entry name" value="STKc_PknB_like"/>
    <property type="match status" value="1"/>
</dbReference>
<dbReference type="SUPFAM" id="SSF56112">
    <property type="entry name" value="Protein kinase-like (PK-like)"/>
    <property type="match status" value="1"/>
</dbReference>
<dbReference type="RefSeq" id="WP_165099984.1">
    <property type="nucleotide sequence ID" value="NZ_CP049056.1"/>
</dbReference>
<dbReference type="PROSITE" id="PS00107">
    <property type="entry name" value="PROTEIN_KINASE_ATP"/>
    <property type="match status" value="1"/>
</dbReference>
<evidence type="ECO:0000256" key="2">
    <source>
        <dbReference type="ARBA" id="ARBA00022840"/>
    </source>
</evidence>
<keyword evidence="2 3" id="KW-0067">ATP-binding</keyword>
<dbReference type="GO" id="GO:0005737">
    <property type="term" value="C:cytoplasm"/>
    <property type="evidence" value="ECO:0007669"/>
    <property type="project" value="TreeGrafter"/>
</dbReference>
<keyword evidence="1 3" id="KW-0547">Nucleotide-binding</keyword>
<dbReference type="PROSITE" id="PS50011">
    <property type="entry name" value="PROTEIN_KINASE_DOM"/>
    <property type="match status" value="1"/>
</dbReference>
<keyword evidence="6" id="KW-1185">Reference proteome</keyword>
<dbReference type="EMBL" id="CP049056">
    <property type="protein sequence ID" value="QIE56575.1"/>
    <property type="molecule type" value="Genomic_DNA"/>
</dbReference>
<keyword evidence="5" id="KW-0418">Kinase</keyword>
<dbReference type="Proteomes" id="UP000503336">
    <property type="component" value="Chromosome"/>
</dbReference>
<keyword evidence="5" id="KW-0808">Transferase</keyword>
<evidence type="ECO:0000313" key="5">
    <source>
        <dbReference type="EMBL" id="QIE56575.1"/>
    </source>
</evidence>
<dbReference type="InterPro" id="IPR000719">
    <property type="entry name" value="Prot_kinase_dom"/>
</dbReference>
<dbReference type="InterPro" id="IPR017441">
    <property type="entry name" value="Protein_kinase_ATP_BS"/>
</dbReference>
<feature type="domain" description="Protein kinase" evidence="4">
    <location>
        <begin position="18"/>
        <end position="278"/>
    </location>
</feature>
<dbReference type="InterPro" id="IPR053235">
    <property type="entry name" value="Ser_Thr_kinase"/>
</dbReference>
<reference evidence="5 6" key="1">
    <citation type="submission" date="2020-02" db="EMBL/GenBank/DDBJ databases">
        <title>complete genome sequence of Rhodobacteraceae bacterium.</title>
        <authorList>
            <person name="Park J."/>
            <person name="Kim Y.-S."/>
            <person name="Kim K.-H."/>
        </authorList>
    </citation>
    <scope>NUCLEOTIDE SEQUENCE [LARGE SCALE GENOMIC DNA]</scope>
    <source>
        <strain evidence="5 6">RR4-56</strain>
    </source>
</reference>
<accession>A0A7L5BXD0</accession>
<dbReference type="GO" id="GO:0004674">
    <property type="term" value="F:protein serine/threonine kinase activity"/>
    <property type="evidence" value="ECO:0007669"/>
    <property type="project" value="UniProtKB-KW"/>
</dbReference>
<dbReference type="InterPro" id="IPR008271">
    <property type="entry name" value="Ser/Thr_kinase_AS"/>
</dbReference>
<dbReference type="PANTHER" id="PTHR24361">
    <property type="entry name" value="MITOGEN-ACTIVATED KINASE KINASE KINASE"/>
    <property type="match status" value="1"/>
</dbReference>
<evidence type="ECO:0000256" key="1">
    <source>
        <dbReference type="ARBA" id="ARBA00022741"/>
    </source>
</evidence>
<dbReference type="KEGG" id="hdh:G5B40_14665"/>
<dbReference type="PROSITE" id="PS00108">
    <property type="entry name" value="PROTEIN_KINASE_ST"/>
    <property type="match status" value="1"/>
</dbReference>
<protein>
    <submittedName>
        <fullName evidence="5">Serine/threonine protein kinase</fullName>
    </submittedName>
</protein>
<gene>
    <name evidence="5" type="ORF">G5B40_14665</name>
</gene>
<dbReference type="InterPro" id="IPR011009">
    <property type="entry name" value="Kinase-like_dom_sf"/>
</dbReference>